<comment type="caution">
    <text evidence="5">The sequence shown here is derived from an EMBL/GenBank/DDBJ whole genome shotgun (WGS) entry which is preliminary data.</text>
</comment>
<dbReference type="InterPro" id="IPR012887">
    <property type="entry name" value="GDP_fucose_pyrophosphorylase"/>
</dbReference>
<evidence type="ECO:0000259" key="4">
    <source>
        <dbReference type="Pfam" id="PF07959"/>
    </source>
</evidence>
<dbReference type="GO" id="GO:0050201">
    <property type="term" value="F:fucokinase activity"/>
    <property type="evidence" value="ECO:0007669"/>
    <property type="project" value="TreeGrafter"/>
</dbReference>
<keyword evidence="2" id="KW-0547">Nucleotide-binding</keyword>
<dbReference type="OrthoDB" id="271303at2759"/>
<dbReference type="PANTHER" id="PTHR32463:SF0">
    <property type="entry name" value="L-FUCOSE KINASE"/>
    <property type="match status" value="1"/>
</dbReference>
<accession>A0A8X7CFS1</accession>
<reference evidence="5" key="1">
    <citation type="submission" date="2020-08" db="EMBL/GenBank/DDBJ databases">
        <title>Multicomponent nature underlies the extraordinary mechanical properties of spider dragline silk.</title>
        <authorList>
            <person name="Kono N."/>
            <person name="Nakamura H."/>
            <person name="Mori M."/>
            <person name="Yoshida Y."/>
            <person name="Ohtoshi R."/>
            <person name="Malay A.D."/>
            <person name="Moran D.A.P."/>
            <person name="Tomita M."/>
            <person name="Numata K."/>
            <person name="Arakawa K."/>
        </authorList>
    </citation>
    <scope>NUCLEOTIDE SEQUENCE</scope>
</reference>
<name>A0A8X7CFS1_9ARAC</name>
<evidence type="ECO:0000313" key="6">
    <source>
        <dbReference type="Proteomes" id="UP000886998"/>
    </source>
</evidence>
<dbReference type="Proteomes" id="UP000886998">
    <property type="component" value="Unassembled WGS sequence"/>
</dbReference>
<dbReference type="GO" id="GO:0042352">
    <property type="term" value="P:GDP-L-fucose salvage"/>
    <property type="evidence" value="ECO:0007669"/>
    <property type="project" value="TreeGrafter"/>
</dbReference>
<feature type="domain" description="GDP-fucose pyrophosphorylase" evidence="4">
    <location>
        <begin position="79"/>
        <end position="455"/>
    </location>
</feature>
<sequence>MNKIWSCIVITCPTLSSVTATEREIEFLKKKGRIPDFVAVLTIEDPAKNLGSGAATVNALLVAVEYLSAKQNYMVLSSDVLLQAHILILHNGRDYLYSCSGKAFISLPIEYEIEDKSRPYASGIVSNIESIFLLIDELSYESPYGVWVCSTDMFILQKEKQLNTIIWENVADVVMFCIPSEIEYATGHGVVSIDEQGYVSNIYYCEPFNQIKDLVQGDGKVPLVSGLVFLKANVAESLLSLHIRSPLESCTYLGLDCGNEPIQVSLYFDLLVAMSTGINEETFISGKCGKTYNTRFGIQAGFSNENILARSSVWRELSNYRMSPKIIPGSHHLYWSNQQSASYHVSNLFKINPTGKVHAVCQMNNKLSATECLFVNSCIEAQTCELSINSVISDSYFQVQSLKIGENCFVSGITFSDNHSKLNIPDNQIIMFTSIRECSGNGCFIVFGVQENPFSMSKDPIPLSCSDCTVKP</sequence>
<evidence type="ECO:0000256" key="3">
    <source>
        <dbReference type="ARBA" id="ARBA00022777"/>
    </source>
</evidence>
<evidence type="ECO:0000256" key="2">
    <source>
        <dbReference type="ARBA" id="ARBA00022741"/>
    </source>
</evidence>
<proteinExistence type="predicted"/>
<keyword evidence="3 5" id="KW-0418">Kinase</keyword>
<dbReference type="EMBL" id="BMAV01018357">
    <property type="protein sequence ID" value="GFY70639.1"/>
    <property type="molecule type" value="Genomic_DNA"/>
</dbReference>
<keyword evidence="6" id="KW-1185">Reference proteome</keyword>
<dbReference type="Pfam" id="PF07959">
    <property type="entry name" value="Fucose_pyrophosphorylase"/>
    <property type="match status" value="1"/>
</dbReference>
<evidence type="ECO:0000313" key="5">
    <source>
        <dbReference type="EMBL" id="GFY70639.1"/>
    </source>
</evidence>
<dbReference type="AlphaFoldDB" id="A0A8X7CFS1"/>
<gene>
    <name evidence="5" type="primary">Fcsk</name>
    <name evidence="5" type="ORF">TNIN_164181</name>
</gene>
<organism evidence="5 6">
    <name type="scientific">Trichonephila inaurata madagascariensis</name>
    <dbReference type="NCBI Taxonomy" id="2747483"/>
    <lineage>
        <taxon>Eukaryota</taxon>
        <taxon>Metazoa</taxon>
        <taxon>Ecdysozoa</taxon>
        <taxon>Arthropoda</taxon>
        <taxon>Chelicerata</taxon>
        <taxon>Arachnida</taxon>
        <taxon>Araneae</taxon>
        <taxon>Araneomorphae</taxon>
        <taxon>Entelegynae</taxon>
        <taxon>Araneoidea</taxon>
        <taxon>Nephilidae</taxon>
        <taxon>Trichonephila</taxon>
        <taxon>Trichonephila inaurata</taxon>
    </lineage>
</organism>
<evidence type="ECO:0000256" key="1">
    <source>
        <dbReference type="ARBA" id="ARBA00022679"/>
    </source>
</evidence>
<dbReference type="PANTHER" id="PTHR32463">
    <property type="entry name" value="L-FUCOSE KINASE"/>
    <property type="match status" value="1"/>
</dbReference>
<dbReference type="InterPro" id="IPR052203">
    <property type="entry name" value="GHMP_Kinase-Related"/>
</dbReference>
<keyword evidence="1" id="KW-0808">Transferase</keyword>
<dbReference type="GO" id="GO:0000166">
    <property type="term" value="F:nucleotide binding"/>
    <property type="evidence" value="ECO:0007669"/>
    <property type="project" value="UniProtKB-KW"/>
</dbReference>
<protein>
    <submittedName>
        <fullName evidence="5">L-fucose kinase</fullName>
    </submittedName>
</protein>